<evidence type="ECO:0000259" key="10">
    <source>
        <dbReference type="PROSITE" id="PS50166"/>
    </source>
</evidence>
<sequence length="906" mass="99691">MDLARVLEQTVSTNQKELVAALKFLEEAAESNLSQFLAELCAVLADTTHPHVVRMAAGLQIKNYLTSKDSAVKQQHQQRWLSLDAIARNTIRDLVLQSLGTEETGPSSAAQVIAGIACAEIPLGLWEDLIPRLVMSVTSSEASPKLKEAALETIGYICSDMEPEHLMVHSDKILTAIVQGMHKDEANLHVKLAATNAMLNTLEFTKTNFDKAVSLCFYLHFGIVYCCCCCKHVVRNSERNFIMQVICEATQVEDTKVKVVALQCLVKIMSLYYKYMEPYMGPALFAVSMGGNSYTMHKEYVGGPGPHYMVNLLAQSVALVIDPELFASEAGRPPENISRFYAKGALQYLIPLLTHLLAKQEELDDEDDWNPSKAAGVCLMLLATLCEDSVLPMVVPFVTEKILHPNWRMRDAAVMAFGSILEGPSTQELRGIVNGGMPTLINLLHDESVVVRDTTAWAIGRICELIPEAALKEDNLMPLLNAMLACLNSEPRVASNICWAFSSLAESAYEAAEVTEDDPETYSMSGVYSNVVEKLLQTTDRADGHQNNLRNAAYEAVMEMIKNSPKDCYEVVLNTTRVILDRIQALLQMETHIQSTSDRSHYNDLQSLLCATLQSVLRKVKEEHIANISDNVMASLIQMLKSSGSGGVQEDALMAVGTVVEVVGMEFLKYMDVFKEYLVIGLQNKAEYQVCIAAVGVVGDICRAVNRAVLPYCDELMNILLTNLSDAGVHRSVKPHILSVFGDIALAVGGDFKTYLPVVLQTLQQAASAQVDKTDYDMVDYLNELRESCLEAYTGIIQGLKGDNEKEISQDVMLVSDHHIMFVLSFIEIIAKDEDHSEGTVAASSGLLGDLCIAFGPTSGPQLIKLIDSKTAIAELLTEGRRSKTSKTRSLAIWGTKEIRKLKNKA</sequence>
<evidence type="ECO:0000256" key="1">
    <source>
        <dbReference type="ARBA" id="ARBA00004259"/>
    </source>
</evidence>
<evidence type="ECO:0000256" key="9">
    <source>
        <dbReference type="PROSITE-ProRule" id="PRU00103"/>
    </source>
</evidence>
<dbReference type="Gene3D" id="1.25.10.10">
    <property type="entry name" value="Leucine-rich Repeat Variant"/>
    <property type="match status" value="1"/>
</dbReference>
<keyword evidence="8" id="KW-0539">Nucleus</keyword>
<dbReference type="FunFam" id="1.25.10.10:FF:000027">
    <property type="entry name" value="Importin subunit beta-1"/>
    <property type="match status" value="1"/>
</dbReference>
<keyword evidence="4" id="KW-0813">Transport</keyword>
<dbReference type="SUPFAM" id="SSF48371">
    <property type="entry name" value="ARM repeat"/>
    <property type="match status" value="1"/>
</dbReference>
<dbReference type="InterPro" id="IPR021133">
    <property type="entry name" value="HEAT_type_2"/>
</dbReference>
<organism evidence="11 12">
    <name type="scientific">Ciona savignyi</name>
    <name type="common">Pacific transparent sea squirt</name>
    <dbReference type="NCBI Taxonomy" id="51511"/>
    <lineage>
        <taxon>Eukaryota</taxon>
        <taxon>Metazoa</taxon>
        <taxon>Chordata</taxon>
        <taxon>Tunicata</taxon>
        <taxon>Ascidiacea</taxon>
        <taxon>Phlebobranchia</taxon>
        <taxon>Cionidae</taxon>
        <taxon>Ciona</taxon>
    </lineage>
</organism>
<evidence type="ECO:0000256" key="7">
    <source>
        <dbReference type="ARBA" id="ARBA00022927"/>
    </source>
</evidence>
<dbReference type="eggNOG" id="KOG1241">
    <property type="taxonomic scope" value="Eukaryota"/>
</dbReference>
<dbReference type="Proteomes" id="UP000007875">
    <property type="component" value="Unassembled WGS sequence"/>
</dbReference>
<keyword evidence="6" id="KW-0677">Repeat</keyword>
<name>H2ZAY1_CIOSA</name>
<dbReference type="FunCoup" id="H2ZAY1">
    <property type="interactions" value="856"/>
</dbReference>
<dbReference type="GeneTree" id="ENSGT00550000074898"/>
<keyword evidence="5" id="KW-0963">Cytoplasm</keyword>
<dbReference type="AlphaFoldDB" id="H2ZAY1"/>
<evidence type="ECO:0000256" key="2">
    <source>
        <dbReference type="ARBA" id="ARBA00004496"/>
    </source>
</evidence>
<dbReference type="Ensembl" id="ENSCSAVT00000014918.1">
    <property type="protein sequence ID" value="ENSCSAVP00000014746.1"/>
    <property type="gene ID" value="ENSCSAVG00000008624.1"/>
</dbReference>
<dbReference type="GO" id="GO:0005737">
    <property type="term" value="C:cytoplasm"/>
    <property type="evidence" value="ECO:0007669"/>
    <property type="project" value="UniProtKB-SubCell"/>
</dbReference>
<reference evidence="11" key="2">
    <citation type="submission" date="2025-08" db="UniProtKB">
        <authorList>
            <consortium name="Ensembl"/>
        </authorList>
    </citation>
    <scope>IDENTIFICATION</scope>
</reference>
<dbReference type="InterPro" id="IPR040122">
    <property type="entry name" value="Importin_beta"/>
</dbReference>
<evidence type="ECO:0000256" key="5">
    <source>
        <dbReference type="ARBA" id="ARBA00022490"/>
    </source>
</evidence>
<accession>H2ZAY1</accession>
<dbReference type="InterPro" id="IPR058584">
    <property type="entry name" value="IMB1_TNPO1-like_TPR"/>
</dbReference>
<dbReference type="GO" id="GO:0006606">
    <property type="term" value="P:protein import into nucleus"/>
    <property type="evidence" value="ECO:0007669"/>
    <property type="project" value="InterPro"/>
</dbReference>
<evidence type="ECO:0000256" key="8">
    <source>
        <dbReference type="ARBA" id="ARBA00023242"/>
    </source>
</evidence>
<dbReference type="PROSITE" id="PS50077">
    <property type="entry name" value="HEAT_REPEAT"/>
    <property type="match status" value="1"/>
</dbReference>
<evidence type="ECO:0000313" key="12">
    <source>
        <dbReference type="Proteomes" id="UP000007875"/>
    </source>
</evidence>
<dbReference type="PROSITE" id="PS50166">
    <property type="entry name" value="IMPORTIN_B_NT"/>
    <property type="match status" value="1"/>
</dbReference>
<dbReference type="Pfam" id="PF03810">
    <property type="entry name" value="IBN_N"/>
    <property type="match status" value="1"/>
</dbReference>
<dbReference type="SMART" id="SM00913">
    <property type="entry name" value="IBN_N"/>
    <property type="match status" value="1"/>
</dbReference>
<comment type="subcellular location">
    <subcellularLocation>
        <location evidence="2">Cytoplasm</location>
    </subcellularLocation>
    <subcellularLocation>
        <location evidence="1">Nucleus envelope</location>
    </subcellularLocation>
</comment>
<evidence type="ECO:0000313" key="11">
    <source>
        <dbReference type="Ensembl" id="ENSCSAVP00000014746.1"/>
    </source>
</evidence>
<dbReference type="SMART" id="SM00185">
    <property type="entry name" value="ARM"/>
    <property type="match status" value="5"/>
</dbReference>
<dbReference type="InterPro" id="IPR016024">
    <property type="entry name" value="ARM-type_fold"/>
</dbReference>
<feature type="domain" description="Importin N-terminal" evidence="10">
    <location>
        <begin position="21"/>
        <end position="101"/>
    </location>
</feature>
<dbReference type="PANTHER" id="PTHR10527">
    <property type="entry name" value="IMPORTIN BETA"/>
    <property type="match status" value="1"/>
</dbReference>
<dbReference type="InterPro" id="IPR011989">
    <property type="entry name" value="ARM-like"/>
</dbReference>
<dbReference type="STRING" id="51511.ENSCSAVP00000014746"/>
<dbReference type="InParanoid" id="H2ZAY1"/>
<feature type="repeat" description="HEAT" evidence="9">
    <location>
        <begin position="436"/>
        <end position="474"/>
    </location>
</feature>
<comment type="similarity">
    <text evidence="3">Belongs to the importin beta family. Importin beta-1 subfamily.</text>
</comment>
<dbReference type="InterPro" id="IPR001494">
    <property type="entry name" value="Importin-beta_N"/>
</dbReference>
<dbReference type="GO" id="GO:0005635">
    <property type="term" value="C:nuclear envelope"/>
    <property type="evidence" value="ECO:0007669"/>
    <property type="project" value="UniProtKB-SubCell"/>
</dbReference>
<keyword evidence="12" id="KW-1185">Reference proteome</keyword>
<keyword evidence="7" id="KW-0653">Protein transport</keyword>
<evidence type="ECO:0000256" key="3">
    <source>
        <dbReference type="ARBA" id="ARBA00010907"/>
    </source>
</evidence>
<protein>
    <recommendedName>
        <fullName evidence="10">Importin N-terminal domain-containing protein</fullName>
    </recommendedName>
</protein>
<evidence type="ECO:0000256" key="6">
    <source>
        <dbReference type="ARBA" id="ARBA00022737"/>
    </source>
</evidence>
<dbReference type="Pfam" id="PF25574">
    <property type="entry name" value="TPR_IMB1"/>
    <property type="match status" value="1"/>
</dbReference>
<dbReference type="GO" id="GO:0031267">
    <property type="term" value="F:small GTPase binding"/>
    <property type="evidence" value="ECO:0007669"/>
    <property type="project" value="InterPro"/>
</dbReference>
<proteinExistence type="inferred from homology"/>
<reference evidence="12" key="1">
    <citation type="submission" date="2003-08" db="EMBL/GenBank/DDBJ databases">
        <authorList>
            <person name="Birren B."/>
            <person name="Nusbaum C."/>
            <person name="Abebe A."/>
            <person name="Abouelleil A."/>
            <person name="Adekoya E."/>
            <person name="Ait-zahra M."/>
            <person name="Allen N."/>
            <person name="Allen T."/>
            <person name="An P."/>
            <person name="Anderson M."/>
            <person name="Anderson S."/>
            <person name="Arachchi H."/>
            <person name="Armbruster J."/>
            <person name="Bachantsang P."/>
            <person name="Baldwin J."/>
            <person name="Barry A."/>
            <person name="Bayul T."/>
            <person name="Blitshsteyn B."/>
            <person name="Bloom T."/>
            <person name="Blye J."/>
            <person name="Boguslavskiy L."/>
            <person name="Borowsky M."/>
            <person name="Boukhgalter B."/>
            <person name="Brunache A."/>
            <person name="Butler J."/>
            <person name="Calixte N."/>
            <person name="Calvo S."/>
            <person name="Camarata J."/>
            <person name="Campo K."/>
            <person name="Chang J."/>
            <person name="Cheshatsang Y."/>
            <person name="Citroen M."/>
            <person name="Collymore A."/>
            <person name="Considine T."/>
            <person name="Cook A."/>
            <person name="Cooke P."/>
            <person name="Corum B."/>
            <person name="Cuomo C."/>
            <person name="David R."/>
            <person name="Dawoe T."/>
            <person name="Degray S."/>
            <person name="Dodge S."/>
            <person name="Dooley K."/>
            <person name="Dorje P."/>
            <person name="Dorjee K."/>
            <person name="Dorris L."/>
            <person name="Duffey N."/>
            <person name="Dupes A."/>
            <person name="Elkins T."/>
            <person name="Engels R."/>
            <person name="Erickson J."/>
            <person name="Farina A."/>
            <person name="Faro S."/>
            <person name="Ferreira P."/>
            <person name="Fischer H."/>
            <person name="Fitzgerald M."/>
            <person name="Foley K."/>
            <person name="Gage D."/>
            <person name="Galagan J."/>
            <person name="Gearin G."/>
            <person name="Gnerre S."/>
            <person name="Gnirke A."/>
            <person name="Goyette A."/>
            <person name="Graham J."/>
            <person name="Grandbois E."/>
            <person name="Gyaltsen K."/>
            <person name="Hafez N."/>
            <person name="Hagopian D."/>
            <person name="Hagos B."/>
            <person name="Hall J."/>
            <person name="Hatcher B."/>
            <person name="Heller A."/>
            <person name="Higgins H."/>
            <person name="Honan T."/>
            <person name="Horn A."/>
            <person name="Houde N."/>
            <person name="Hughes L."/>
            <person name="Hulme W."/>
            <person name="Husby E."/>
            <person name="Iliev I."/>
            <person name="Jaffe D."/>
            <person name="Jones C."/>
            <person name="Kamal M."/>
            <person name="Kamat A."/>
            <person name="Kamvysselis M."/>
            <person name="Karlsson E."/>
            <person name="Kells C."/>
            <person name="Kieu A."/>
            <person name="Kisner P."/>
            <person name="Kodira C."/>
            <person name="Kulbokas E."/>
            <person name="Labutti K."/>
            <person name="Lama D."/>
            <person name="Landers T."/>
            <person name="Leger J."/>
            <person name="Levine S."/>
            <person name="Lewis D."/>
            <person name="Lewis T."/>
            <person name="Lindblad-toh K."/>
            <person name="Liu X."/>
            <person name="Lokyitsang T."/>
            <person name="Lokyitsang Y."/>
            <person name="Lucien O."/>
            <person name="Lui A."/>
            <person name="Ma L.J."/>
            <person name="Mabbitt R."/>
            <person name="Macdonald J."/>
            <person name="Maclean C."/>
            <person name="Major J."/>
            <person name="Manning J."/>
            <person name="Marabella R."/>
            <person name="Maru K."/>
            <person name="Matthews C."/>
            <person name="Mauceli E."/>
            <person name="Mccarthy M."/>
            <person name="Mcdonough S."/>
            <person name="Mcghee T."/>
            <person name="Meldrim J."/>
            <person name="Meneus L."/>
            <person name="Mesirov J."/>
            <person name="Mihalev A."/>
            <person name="Mihova T."/>
            <person name="Mikkelsen T."/>
            <person name="Mlenga V."/>
            <person name="Moru K."/>
            <person name="Mozes J."/>
            <person name="Mulrain L."/>
            <person name="Munson G."/>
            <person name="Naylor J."/>
            <person name="Newes C."/>
            <person name="Nguyen C."/>
            <person name="Nguyen N."/>
            <person name="Nguyen T."/>
            <person name="Nicol R."/>
            <person name="Nielsen C."/>
            <person name="Nizzari M."/>
            <person name="Norbu C."/>
            <person name="Norbu N."/>
            <person name="O'donnell P."/>
            <person name="Okoawo O."/>
            <person name="O'leary S."/>
            <person name="Omotosho B."/>
            <person name="O'neill K."/>
            <person name="Osman S."/>
            <person name="Parker S."/>
            <person name="Perrin D."/>
            <person name="Phunkhang P."/>
            <person name="Piqani B."/>
            <person name="Purcell S."/>
            <person name="Rachupka T."/>
            <person name="Ramasamy U."/>
            <person name="Rameau R."/>
            <person name="Ray V."/>
            <person name="Raymond C."/>
            <person name="Retta R."/>
            <person name="Richardson S."/>
            <person name="Rise C."/>
            <person name="Rodriguez J."/>
            <person name="Rogers J."/>
            <person name="Rogov P."/>
            <person name="Rutman M."/>
            <person name="Schupbach R."/>
            <person name="Seaman C."/>
            <person name="Settipalli S."/>
            <person name="Sharpe T."/>
            <person name="Sheridan J."/>
            <person name="Sherpa N."/>
            <person name="Shi J."/>
            <person name="Smirnov S."/>
            <person name="Smith C."/>
            <person name="Sougnez C."/>
            <person name="Spencer B."/>
            <person name="Stalker J."/>
            <person name="Stange-thomann N."/>
            <person name="Stavropoulos S."/>
            <person name="Stetson K."/>
            <person name="Stone C."/>
            <person name="Stone S."/>
            <person name="Stubbs M."/>
            <person name="Talamas J."/>
            <person name="Tchuinga P."/>
            <person name="Tenzing P."/>
            <person name="Tesfaye S."/>
            <person name="Theodore J."/>
            <person name="Thoulutsang Y."/>
            <person name="Topham K."/>
            <person name="Towey S."/>
            <person name="Tsamla T."/>
            <person name="Tsomo N."/>
            <person name="Vallee D."/>
            <person name="Vassiliev H."/>
            <person name="Venkataraman V."/>
            <person name="Vinson J."/>
            <person name="Vo A."/>
            <person name="Wade C."/>
            <person name="Wang S."/>
            <person name="Wangchuk T."/>
            <person name="Wangdi T."/>
            <person name="Whittaker C."/>
            <person name="Wilkinson J."/>
            <person name="Wu Y."/>
            <person name="Wyman D."/>
            <person name="Yadav S."/>
            <person name="Yang S."/>
            <person name="Yang X."/>
            <person name="Yeager S."/>
            <person name="Yee E."/>
            <person name="Young G."/>
            <person name="Zainoun J."/>
            <person name="Zembeck L."/>
            <person name="Zimmer A."/>
            <person name="Zody M."/>
            <person name="Lander E."/>
        </authorList>
    </citation>
    <scope>NUCLEOTIDE SEQUENCE [LARGE SCALE GENOMIC DNA]</scope>
</reference>
<reference evidence="11" key="3">
    <citation type="submission" date="2025-09" db="UniProtKB">
        <authorList>
            <consortium name="Ensembl"/>
        </authorList>
    </citation>
    <scope>IDENTIFICATION</scope>
</reference>
<evidence type="ECO:0000256" key="4">
    <source>
        <dbReference type="ARBA" id="ARBA00022448"/>
    </source>
</evidence>
<dbReference type="OMA" id="QQYQERW"/>
<dbReference type="Pfam" id="PF13513">
    <property type="entry name" value="HEAT_EZ"/>
    <property type="match status" value="1"/>
</dbReference>
<dbReference type="InterPro" id="IPR000225">
    <property type="entry name" value="Armadillo"/>
</dbReference>